<organism evidence="9">
    <name type="scientific">marine sediment metagenome</name>
    <dbReference type="NCBI Taxonomy" id="412755"/>
    <lineage>
        <taxon>unclassified sequences</taxon>
        <taxon>metagenomes</taxon>
        <taxon>ecological metagenomes</taxon>
    </lineage>
</organism>
<accession>X1AEE8</accession>
<evidence type="ECO:0000256" key="2">
    <source>
        <dbReference type="ARBA" id="ARBA00009975"/>
    </source>
</evidence>
<keyword evidence="4" id="KW-0521">NADP</keyword>
<evidence type="ECO:0008006" key="10">
    <source>
        <dbReference type="Google" id="ProtNLM"/>
    </source>
</evidence>
<dbReference type="EMBL" id="BART01017653">
    <property type="protein sequence ID" value="GAG80269.1"/>
    <property type="molecule type" value="Genomic_DNA"/>
</dbReference>
<evidence type="ECO:0000256" key="5">
    <source>
        <dbReference type="ARBA" id="ARBA00023002"/>
    </source>
</evidence>
<dbReference type="PANTHER" id="PTHR23429:SF0">
    <property type="entry name" value="GLUCOSE-6-PHOSPHATE 1-DEHYDROGENASE"/>
    <property type="match status" value="1"/>
</dbReference>
<dbReference type="InterPro" id="IPR036291">
    <property type="entry name" value="NAD(P)-bd_dom_sf"/>
</dbReference>
<dbReference type="InterPro" id="IPR022674">
    <property type="entry name" value="G6P_DH_NAD-bd"/>
</dbReference>
<dbReference type="Gene3D" id="3.30.360.10">
    <property type="entry name" value="Dihydrodipicolinate Reductase, domain 2"/>
    <property type="match status" value="1"/>
</dbReference>
<dbReference type="SUPFAM" id="SSF51735">
    <property type="entry name" value="NAD(P)-binding Rossmann-fold domains"/>
    <property type="match status" value="1"/>
</dbReference>
<dbReference type="GO" id="GO:0004345">
    <property type="term" value="F:glucose-6-phosphate dehydrogenase activity"/>
    <property type="evidence" value="ECO:0007669"/>
    <property type="project" value="InterPro"/>
</dbReference>
<name>X1AEE8_9ZZZZ</name>
<comment type="pathway">
    <text evidence="1">Carbohydrate degradation; pentose phosphate pathway; D-ribulose 5-phosphate from D-glucose 6-phosphate (oxidative stage): step 1/3.</text>
</comment>
<evidence type="ECO:0000256" key="4">
    <source>
        <dbReference type="ARBA" id="ARBA00022857"/>
    </source>
</evidence>
<feature type="non-terminal residue" evidence="9">
    <location>
        <position position="1"/>
    </location>
</feature>
<dbReference type="AlphaFoldDB" id="X1AEE8"/>
<dbReference type="Pfam" id="PF00479">
    <property type="entry name" value="G6PD_N"/>
    <property type="match status" value="1"/>
</dbReference>
<dbReference type="Pfam" id="PF02781">
    <property type="entry name" value="G6PD_C"/>
    <property type="match status" value="1"/>
</dbReference>
<keyword evidence="3" id="KW-0313">Glucose metabolism</keyword>
<dbReference type="PANTHER" id="PTHR23429">
    <property type="entry name" value="GLUCOSE-6-PHOSPHATE 1-DEHYDROGENASE G6PD"/>
    <property type="match status" value="1"/>
</dbReference>
<dbReference type="GO" id="GO:0006006">
    <property type="term" value="P:glucose metabolic process"/>
    <property type="evidence" value="ECO:0007669"/>
    <property type="project" value="UniProtKB-KW"/>
</dbReference>
<sequence length="298" mass="34561">KYRKKAAMNKQHYDFSLSSTASSKFLQTCEVLTEDVKLEPFTIVLFGGTGDLSQRMLLPSLYHLYQDKRLPRDFSIVAFGLPGMSDEEFRNIVHRSLQEFARESFTQSSWDEFKGHLYHISSDFNSDEGYRSLYKSLGEICVPTKDNKREVIFFMAVPPAVAPLIITKLGEHQFCSGNFEPKIVMEKPFGWDRASAVKLNQTILEIFQERQIYRVDHYLGKETVQNIIFFRFANSIFEPLWNRRYIDHVQITVAEQVGIEHRGLFYEQTGVVRDIVQNHIMQLVALVAMEPPVGFEQI</sequence>
<keyword evidence="5" id="KW-0560">Oxidoreductase</keyword>
<evidence type="ECO:0000256" key="1">
    <source>
        <dbReference type="ARBA" id="ARBA00004937"/>
    </source>
</evidence>
<dbReference type="PROSITE" id="PS00069">
    <property type="entry name" value="G6P_DEHYDROGENASE"/>
    <property type="match status" value="1"/>
</dbReference>
<gene>
    <name evidence="9" type="ORF">S01H4_33520</name>
</gene>
<reference evidence="9" key="1">
    <citation type="journal article" date="2014" name="Front. Microbiol.">
        <title>High frequency of phylogenetically diverse reductive dehalogenase-homologous genes in deep subseafloor sedimentary metagenomes.</title>
        <authorList>
            <person name="Kawai M."/>
            <person name="Futagami T."/>
            <person name="Toyoda A."/>
            <person name="Takaki Y."/>
            <person name="Nishi S."/>
            <person name="Hori S."/>
            <person name="Arai W."/>
            <person name="Tsubouchi T."/>
            <person name="Morono Y."/>
            <person name="Uchiyama I."/>
            <person name="Ito T."/>
            <person name="Fujiyama A."/>
            <person name="Inagaki F."/>
            <person name="Takami H."/>
        </authorList>
    </citation>
    <scope>NUCLEOTIDE SEQUENCE</scope>
    <source>
        <strain evidence="9">Expedition CK06-06</strain>
    </source>
</reference>
<dbReference type="InterPro" id="IPR019796">
    <property type="entry name" value="G6P_DH_AS"/>
</dbReference>
<dbReference type="GO" id="GO:0005829">
    <property type="term" value="C:cytosol"/>
    <property type="evidence" value="ECO:0007669"/>
    <property type="project" value="TreeGrafter"/>
</dbReference>
<dbReference type="SUPFAM" id="SSF55347">
    <property type="entry name" value="Glyceraldehyde-3-phosphate dehydrogenase-like, C-terminal domain"/>
    <property type="match status" value="1"/>
</dbReference>
<comment type="caution">
    <text evidence="9">The sequence shown here is derived from an EMBL/GenBank/DDBJ whole genome shotgun (WGS) entry which is preliminary data.</text>
</comment>
<feature type="domain" description="Glucose-6-phosphate dehydrogenase C-terminal" evidence="8">
    <location>
        <begin position="229"/>
        <end position="296"/>
    </location>
</feature>
<evidence type="ECO:0000313" key="9">
    <source>
        <dbReference type="EMBL" id="GAG80269.1"/>
    </source>
</evidence>
<protein>
    <recommendedName>
        <fullName evidence="10">Glucose-6-phosphate dehydrogenase NAD-binding domain-containing protein</fullName>
    </recommendedName>
</protein>
<evidence type="ECO:0000259" key="7">
    <source>
        <dbReference type="Pfam" id="PF00479"/>
    </source>
</evidence>
<dbReference type="UniPathway" id="UPA00115"/>
<dbReference type="PRINTS" id="PR00079">
    <property type="entry name" value="G6PDHDRGNASE"/>
</dbReference>
<feature type="domain" description="Glucose-6-phosphate dehydrogenase NAD-binding" evidence="7">
    <location>
        <begin position="44"/>
        <end position="226"/>
    </location>
</feature>
<dbReference type="InterPro" id="IPR022675">
    <property type="entry name" value="G6P_DH_C"/>
</dbReference>
<evidence type="ECO:0000256" key="3">
    <source>
        <dbReference type="ARBA" id="ARBA00022526"/>
    </source>
</evidence>
<comment type="similarity">
    <text evidence="2">Belongs to the glucose-6-phosphate dehydrogenase family.</text>
</comment>
<evidence type="ECO:0000259" key="8">
    <source>
        <dbReference type="Pfam" id="PF02781"/>
    </source>
</evidence>
<keyword evidence="6" id="KW-0119">Carbohydrate metabolism</keyword>
<dbReference type="Gene3D" id="3.40.50.720">
    <property type="entry name" value="NAD(P)-binding Rossmann-like Domain"/>
    <property type="match status" value="1"/>
</dbReference>
<dbReference type="GO" id="GO:0050661">
    <property type="term" value="F:NADP binding"/>
    <property type="evidence" value="ECO:0007669"/>
    <property type="project" value="InterPro"/>
</dbReference>
<dbReference type="GO" id="GO:0009051">
    <property type="term" value="P:pentose-phosphate shunt, oxidative branch"/>
    <property type="evidence" value="ECO:0007669"/>
    <property type="project" value="TreeGrafter"/>
</dbReference>
<evidence type="ECO:0000256" key="6">
    <source>
        <dbReference type="ARBA" id="ARBA00023277"/>
    </source>
</evidence>
<dbReference type="InterPro" id="IPR001282">
    <property type="entry name" value="G6P_DH"/>
</dbReference>
<proteinExistence type="inferred from homology"/>